<evidence type="ECO:0000259" key="1">
    <source>
        <dbReference type="Pfam" id="PF00248"/>
    </source>
</evidence>
<name>A0A109MSP8_9BACI</name>
<dbReference type="PANTHER" id="PTHR43312:SF1">
    <property type="entry name" value="NADP-DEPENDENT OXIDOREDUCTASE DOMAIN-CONTAINING PROTEIN"/>
    <property type="match status" value="1"/>
</dbReference>
<dbReference type="InterPro" id="IPR020471">
    <property type="entry name" value="AKR"/>
</dbReference>
<dbReference type="RefSeq" id="WP_061144355.1">
    <property type="nucleotide sequence ID" value="NZ_LNNH01000055.1"/>
</dbReference>
<reference evidence="2 3" key="1">
    <citation type="submission" date="2015-11" db="EMBL/GenBank/DDBJ databases">
        <title>Genome Sequence of Bacillus simplex strain VanAntwerpen2.</title>
        <authorList>
            <person name="Couger M.B."/>
        </authorList>
    </citation>
    <scope>NUCLEOTIDE SEQUENCE [LARGE SCALE GENOMIC DNA]</scope>
    <source>
        <strain evidence="2 3">VanAntwerpen02</strain>
    </source>
</reference>
<keyword evidence="3" id="KW-1185">Reference proteome</keyword>
<protein>
    <submittedName>
        <fullName evidence="2">Oxidoreductase</fullName>
    </submittedName>
</protein>
<gene>
    <name evidence="2" type="ORF">AS888_02495</name>
</gene>
<dbReference type="GO" id="GO:0016491">
    <property type="term" value="F:oxidoreductase activity"/>
    <property type="evidence" value="ECO:0007669"/>
    <property type="project" value="InterPro"/>
</dbReference>
<feature type="domain" description="NADP-dependent oxidoreductase" evidence="1">
    <location>
        <begin position="15"/>
        <end position="291"/>
    </location>
</feature>
<dbReference type="Gene3D" id="3.20.20.100">
    <property type="entry name" value="NADP-dependent oxidoreductase domain"/>
    <property type="match status" value="1"/>
</dbReference>
<dbReference type="Proteomes" id="UP000064189">
    <property type="component" value="Unassembled WGS sequence"/>
</dbReference>
<evidence type="ECO:0000313" key="3">
    <source>
        <dbReference type="Proteomes" id="UP000064189"/>
    </source>
</evidence>
<dbReference type="PANTHER" id="PTHR43312">
    <property type="entry name" value="D-THREO-ALDOSE 1-DEHYDROGENASE"/>
    <property type="match status" value="1"/>
</dbReference>
<dbReference type="PRINTS" id="PR00069">
    <property type="entry name" value="ALDKETRDTASE"/>
</dbReference>
<dbReference type="AlphaFoldDB" id="A0A109MSP8"/>
<dbReference type="CDD" id="cd19086">
    <property type="entry name" value="AKR_AKR11C1"/>
    <property type="match status" value="1"/>
</dbReference>
<comment type="caution">
    <text evidence="2">The sequence shown here is derived from an EMBL/GenBank/DDBJ whole genome shotgun (WGS) entry which is preliminary data.</text>
</comment>
<sequence length="302" mass="34136">MKKRRLGHSELLVSEIGLGCMSLGTDEKQASGIIQAALDEGINYFDTADLYDFGVNEEIVGRNVKAVREQVYIATKVGNRWNENKDSWSWDPSAAYIKTAVKDSLKRLGTDYIDLYQLHGGTLADNIEETVEAFEELKKEGYIRHYGISSIRPNVIKEFTEKSELDSVMMQYSLLDRRPEEWMSLLASKQISIIARGPLAKGLLSEKMLEKAHEDGYLDYSYHELKDLLPQLKDKLSDRKLNETALQYILSHPSVATVVPGASSVKQLRENCRAASSPSLSKTELDILKQLTKASRYESHRD</sequence>
<dbReference type="InterPro" id="IPR036812">
    <property type="entry name" value="NAD(P)_OxRdtase_dom_sf"/>
</dbReference>
<organism evidence="2 3">
    <name type="scientific">Peribacillus simplex</name>
    <dbReference type="NCBI Taxonomy" id="1478"/>
    <lineage>
        <taxon>Bacteria</taxon>
        <taxon>Bacillati</taxon>
        <taxon>Bacillota</taxon>
        <taxon>Bacilli</taxon>
        <taxon>Bacillales</taxon>
        <taxon>Bacillaceae</taxon>
        <taxon>Peribacillus</taxon>
    </lineage>
</organism>
<evidence type="ECO:0000313" key="2">
    <source>
        <dbReference type="EMBL" id="KWW11416.1"/>
    </source>
</evidence>
<dbReference type="InterPro" id="IPR023210">
    <property type="entry name" value="NADP_OxRdtase_dom"/>
</dbReference>
<accession>A0A109MSP8</accession>
<dbReference type="InterPro" id="IPR053135">
    <property type="entry name" value="AKR2_Oxidoreductase"/>
</dbReference>
<dbReference type="EMBL" id="LNNH01000055">
    <property type="protein sequence ID" value="KWW11416.1"/>
    <property type="molecule type" value="Genomic_DNA"/>
</dbReference>
<dbReference type="Pfam" id="PF00248">
    <property type="entry name" value="Aldo_ket_red"/>
    <property type="match status" value="1"/>
</dbReference>
<dbReference type="SUPFAM" id="SSF51430">
    <property type="entry name" value="NAD(P)-linked oxidoreductase"/>
    <property type="match status" value="1"/>
</dbReference>
<proteinExistence type="predicted"/>